<dbReference type="Pfam" id="PF03564">
    <property type="entry name" value="DUF1759"/>
    <property type="match status" value="1"/>
</dbReference>
<dbReference type="AlphaFoldDB" id="A0A0J7KJC3"/>
<dbReference type="PANTHER" id="PTHR22954">
    <property type="entry name" value="RETROVIRAL PROTEASE-RELATED"/>
    <property type="match status" value="1"/>
</dbReference>
<organism evidence="1 2">
    <name type="scientific">Lasius niger</name>
    <name type="common">Black garden ant</name>
    <dbReference type="NCBI Taxonomy" id="67767"/>
    <lineage>
        <taxon>Eukaryota</taxon>
        <taxon>Metazoa</taxon>
        <taxon>Ecdysozoa</taxon>
        <taxon>Arthropoda</taxon>
        <taxon>Hexapoda</taxon>
        <taxon>Insecta</taxon>
        <taxon>Pterygota</taxon>
        <taxon>Neoptera</taxon>
        <taxon>Endopterygota</taxon>
        <taxon>Hymenoptera</taxon>
        <taxon>Apocrita</taxon>
        <taxon>Aculeata</taxon>
        <taxon>Formicoidea</taxon>
        <taxon>Formicidae</taxon>
        <taxon>Formicinae</taxon>
        <taxon>Lasius</taxon>
        <taxon>Lasius</taxon>
    </lineage>
</organism>
<reference evidence="1 2" key="1">
    <citation type="submission" date="2015-04" db="EMBL/GenBank/DDBJ databases">
        <title>Lasius niger genome sequencing.</title>
        <authorList>
            <person name="Konorov E.A."/>
            <person name="Nikitin M.A."/>
            <person name="Kirill M.V."/>
            <person name="Chang P."/>
        </authorList>
    </citation>
    <scope>NUCLEOTIDE SEQUENCE [LARGE SCALE GENOMIC DNA]</scope>
    <source>
        <tissue evidence="1">Whole</tissue>
    </source>
</reference>
<protein>
    <submittedName>
        <fullName evidence="1">Uncharacterized protein</fullName>
    </submittedName>
</protein>
<gene>
    <name evidence="1" type="ORF">RF55_9940</name>
</gene>
<keyword evidence="2" id="KW-1185">Reference proteome</keyword>
<dbReference type="InterPro" id="IPR005312">
    <property type="entry name" value="DUF1759"/>
</dbReference>
<accession>A0A0J7KJC3</accession>
<dbReference type="STRING" id="67767.A0A0J7KJC3"/>
<name>A0A0J7KJC3_LASNI</name>
<evidence type="ECO:0000313" key="2">
    <source>
        <dbReference type="Proteomes" id="UP000036403"/>
    </source>
</evidence>
<sequence>MLDSFSAKFEKLPYFKDDLFAVCEEEFFDAQTTMLTMLDEVEQSSNQNTASAEISLNASSGSRSRPRIDIPKFSGTYSEWSNFRDLFTSIIIENADLSAIEQLHYLKMSLSGEPSQHLKNIAMFGNNFTRTWDQLVARYKNKRILINAYLNSLMDTRKVKNENSVDIKRLLGDVKEALGALETLGCPVQHWDLIVIFLMV</sequence>
<dbReference type="Proteomes" id="UP000036403">
    <property type="component" value="Unassembled WGS sequence"/>
</dbReference>
<dbReference type="PANTHER" id="PTHR22954:SF3">
    <property type="entry name" value="PROTEIN CBG08539"/>
    <property type="match status" value="1"/>
</dbReference>
<dbReference type="EMBL" id="LBMM01006799">
    <property type="protein sequence ID" value="KMQ90321.1"/>
    <property type="molecule type" value="Genomic_DNA"/>
</dbReference>
<proteinExistence type="predicted"/>
<dbReference type="PaxDb" id="67767-A0A0J7KJC3"/>
<comment type="caution">
    <text evidence="1">The sequence shown here is derived from an EMBL/GenBank/DDBJ whole genome shotgun (WGS) entry which is preliminary data.</text>
</comment>
<dbReference type="OrthoDB" id="7697989at2759"/>
<evidence type="ECO:0000313" key="1">
    <source>
        <dbReference type="EMBL" id="KMQ90321.1"/>
    </source>
</evidence>